<evidence type="ECO:0000313" key="3">
    <source>
        <dbReference type="Proteomes" id="UP000017559"/>
    </source>
</evidence>
<feature type="region of interest" description="Disordered" evidence="1">
    <location>
        <begin position="332"/>
        <end position="369"/>
    </location>
</feature>
<reference evidence="2 3" key="1">
    <citation type="journal article" date="2014" name="BMC Genomics">
        <title>Genome and secretome analysis of the hemibiotrophic fungal pathogen, Moniliophthora roreri, which causes frosty pod rot disease of cacao: mechanisms of the biotrophic and necrotrophic phases.</title>
        <authorList>
            <person name="Meinhardt L.W."/>
            <person name="Costa G.G.L."/>
            <person name="Thomazella D.P.T."/>
            <person name="Teixeira P.J.P.L."/>
            <person name="Carazzolle M.F."/>
            <person name="Schuster S.C."/>
            <person name="Carlson J.E."/>
            <person name="Guiltinan M.J."/>
            <person name="Mieczkowski P."/>
            <person name="Farmer A."/>
            <person name="Ramaraj T."/>
            <person name="Crozier J."/>
            <person name="Davis R.E."/>
            <person name="Shao J."/>
            <person name="Melnick R.L."/>
            <person name="Pereira G.A.G."/>
            <person name="Bailey B.A."/>
        </authorList>
    </citation>
    <scope>NUCLEOTIDE SEQUENCE [LARGE SCALE GENOMIC DNA]</scope>
    <source>
        <strain evidence="2 3">MCA 2997</strain>
    </source>
</reference>
<dbReference type="HOGENOM" id="CLU_751344_0_0_1"/>
<sequence>VLNLKVYELRALEWAVTMFRDSPSMVPHLSNVLGTLPPSLAMSVVLGSWRVTMWKDVSASDVELRLRDSNTSSSERQDYIWWTPDPTLPSPLLHHSNGIWLMFCHQFWMMMARASYLQFYLDDLIASMKQADLQQQTDLRFVIPFPPPTASILRGILENPGYSEIRHNRERKAFIEALASHFNRTDVSVLLTSDRGLSFLNYIHGDIISRRLRNVGLIVLIDAVRRSQEAGNLSSESFTPFPENWWLEAASPSPAPYRGESSDEQLDIVVKNDTESEGELGSLNKDSPRDSEYSSAHRSGGEGTVLVAGAGHDINSLDLSGSVGIVVQSSLEQFGTEGDKGSRAPDVRKAGTEDQEHRVHGEPNAAGGR</sequence>
<keyword evidence="3" id="KW-1185">Reference proteome</keyword>
<gene>
    <name evidence="2" type="ORF">Moror_13467</name>
</gene>
<dbReference type="EMBL" id="AWSO01002808">
    <property type="protein sequence ID" value="ESK80955.1"/>
    <property type="molecule type" value="Genomic_DNA"/>
</dbReference>
<dbReference type="KEGG" id="mrr:Moror_13467"/>
<dbReference type="AlphaFoldDB" id="V2WL68"/>
<protein>
    <submittedName>
        <fullName evidence="2">Uncharacterized protein</fullName>
    </submittedName>
</protein>
<name>V2WL68_MONRO</name>
<evidence type="ECO:0000256" key="1">
    <source>
        <dbReference type="SAM" id="MobiDB-lite"/>
    </source>
</evidence>
<proteinExistence type="predicted"/>
<feature type="non-terminal residue" evidence="2">
    <location>
        <position position="1"/>
    </location>
</feature>
<comment type="caution">
    <text evidence="2">The sequence shown here is derived from an EMBL/GenBank/DDBJ whole genome shotgun (WGS) entry which is preliminary data.</text>
</comment>
<organism evidence="2 3">
    <name type="scientific">Moniliophthora roreri (strain MCA 2997)</name>
    <name type="common">Cocoa frosty pod rot fungus</name>
    <name type="synonym">Crinipellis roreri</name>
    <dbReference type="NCBI Taxonomy" id="1381753"/>
    <lineage>
        <taxon>Eukaryota</taxon>
        <taxon>Fungi</taxon>
        <taxon>Dikarya</taxon>
        <taxon>Basidiomycota</taxon>
        <taxon>Agaricomycotina</taxon>
        <taxon>Agaricomycetes</taxon>
        <taxon>Agaricomycetidae</taxon>
        <taxon>Agaricales</taxon>
        <taxon>Marasmiineae</taxon>
        <taxon>Marasmiaceae</taxon>
        <taxon>Moniliophthora</taxon>
    </lineage>
</organism>
<accession>V2WL68</accession>
<dbReference type="Proteomes" id="UP000017559">
    <property type="component" value="Unassembled WGS sequence"/>
</dbReference>
<evidence type="ECO:0000313" key="2">
    <source>
        <dbReference type="EMBL" id="ESK80955.1"/>
    </source>
</evidence>
<feature type="compositionally biased region" description="Basic and acidic residues" evidence="1">
    <location>
        <begin position="337"/>
        <end position="361"/>
    </location>
</feature>
<dbReference type="OrthoDB" id="3093089at2759"/>
<feature type="region of interest" description="Disordered" evidence="1">
    <location>
        <begin position="272"/>
        <end position="300"/>
    </location>
</feature>